<dbReference type="InterPro" id="IPR022398">
    <property type="entry name" value="Peptidase_S8_His-AS"/>
</dbReference>
<protein>
    <submittedName>
        <fullName evidence="8">S8 family serine peptidase</fullName>
    </submittedName>
</protein>
<keyword evidence="2 5" id="KW-0645">Protease</keyword>
<dbReference type="EMBL" id="JALJEJ010000005">
    <property type="protein sequence ID" value="MCJ8210579.1"/>
    <property type="molecule type" value="Genomic_DNA"/>
</dbReference>
<dbReference type="RefSeq" id="WP_245130418.1">
    <property type="nucleotide sequence ID" value="NZ_JALJEJ010000005.1"/>
</dbReference>
<dbReference type="InterPro" id="IPR023828">
    <property type="entry name" value="Peptidase_S8_Ser-AS"/>
</dbReference>
<dbReference type="PRINTS" id="PR00723">
    <property type="entry name" value="SUBTILISIN"/>
</dbReference>
<evidence type="ECO:0000256" key="1">
    <source>
        <dbReference type="ARBA" id="ARBA00011073"/>
    </source>
</evidence>
<comment type="caution">
    <text evidence="8">The sequence shown here is derived from an EMBL/GenBank/DDBJ whole genome shotgun (WGS) entry which is preliminary data.</text>
</comment>
<evidence type="ECO:0000313" key="8">
    <source>
        <dbReference type="EMBL" id="MCJ8210579.1"/>
    </source>
</evidence>
<feature type="chain" id="PRO_5040732663" evidence="6">
    <location>
        <begin position="26"/>
        <end position="548"/>
    </location>
</feature>
<feature type="active site" description="Charge relay system" evidence="5">
    <location>
        <position position="466"/>
    </location>
</feature>
<feature type="signal peptide" evidence="6">
    <location>
        <begin position="1"/>
        <end position="25"/>
    </location>
</feature>
<keyword evidence="4 5" id="KW-0720">Serine protease</keyword>
<dbReference type="AlphaFoldDB" id="A0A9X1X3P2"/>
<evidence type="ECO:0000256" key="6">
    <source>
        <dbReference type="SAM" id="SignalP"/>
    </source>
</evidence>
<feature type="active site" description="Charge relay system" evidence="5">
    <location>
        <position position="74"/>
    </location>
</feature>
<dbReference type="Proteomes" id="UP001139450">
    <property type="component" value="Unassembled WGS sequence"/>
</dbReference>
<dbReference type="GO" id="GO:0004252">
    <property type="term" value="F:serine-type endopeptidase activity"/>
    <property type="evidence" value="ECO:0007669"/>
    <property type="project" value="UniProtKB-UniRule"/>
</dbReference>
<evidence type="ECO:0000256" key="4">
    <source>
        <dbReference type="ARBA" id="ARBA00022825"/>
    </source>
</evidence>
<dbReference type="InterPro" id="IPR015500">
    <property type="entry name" value="Peptidase_S8_subtilisin-rel"/>
</dbReference>
<evidence type="ECO:0000313" key="9">
    <source>
        <dbReference type="Proteomes" id="UP001139450"/>
    </source>
</evidence>
<feature type="active site" description="Charge relay system" evidence="5">
    <location>
        <position position="295"/>
    </location>
</feature>
<dbReference type="InterPro" id="IPR050131">
    <property type="entry name" value="Peptidase_S8_subtilisin-like"/>
</dbReference>
<proteinExistence type="inferred from homology"/>
<evidence type="ECO:0000256" key="2">
    <source>
        <dbReference type="ARBA" id="ARBA00022670"/>
    </source>
</evidence>
<evidence type="ECO:0000256" key="5">
    <source>
        <dbReference type="PROSITE-ProRule" id="PRU01240"/>
    </source>
</evidence>
<dbReference type="PROSITE" id="PS00138">
    <property type="entry name" value="SUBTILASE_SER"/>
    <property type="match status" value="1"/>
</dbReference>
<dbReference type="SUPFAM" id="SSF52743">
    <property type="entry name" value="Subtilisin-like"/>
    <property type="match status" value="1"/>
</dbReference>
<accession>A0A9X1X3P2</accession>
<dbReference type="GO" id="GO:0006508">
    <property type="term" value="P:proteolysis"/>
    <property type="evidence" value="ECO:0007669"/>
    <property type="project" value="UniProtKB-KW"/>
</dbReference>
<gene>
    <name evidence="8" type="ORF">MUY27_12745</name>
</gene>
<dbReference type="InterPro" id="IPR000209">
    <property type="entry name" value="Peptidase_S8/S53_dom"/>
</dbReference>
<dbReference type="Gene3D" id="3.40.50.200">
    <property type="entry name" value="Peptidase S8/S53 domain"/>
    <property type="match status" value="2"/>
</dbReference>
<keyword evidence="9" id="KW-1185">Reference proteome</keyword>
<dbReference type="PROSITE" id="PS00137">
    <property type="entry name" value="SUBTILASE_HIS"/>
    <property type="match status" value="1"/>
</dbReference>
<dbReference type="PANTHER" id="PTHR43806:SF11">
    <property type="entry name" value="CEREVISIN-RELATED"/>
    <property type="match status" value="1"/>
</dbReference>
<dbReference type="InterPro" id="IPR036852">
    <property type="entry name" value="Peptidase_S8/S53_dom_sf"/>
</dbReference>
<keyword evidence="3 5" id="KW-0378">Hydrolase</keyword>
<dbReference type="Pfam" id="PF00082">
    <property type="entry name" value="Peptidase_S8"/>
    <property type="match status" value="1"/>
</dbReference>
<keyword evidence="6" id="KW-0732">Signal</keyword>
<evidence type="ECO:0000259" key="7">
    <source>
        <dbReference type="Pfam" id="PF00082"/>
    </source>
</evidence>
<feature type="domain" description="Peptidase S8/S53" evidence="7">
    <location>
        <begin position="66"/>
        <end position="508"/>
    </location>
</feature>
<dbReference type="PROSITE" id="PS51892">
    <property type="entry name" value="SUBTILASE"/>
    <property type="match status" value="1"/>
</dbReference>
<name>A0A9X1X3P2_9SPHI</name>
<reference evidence="8" key="1">
    <citation type="submission" date="2022-04" db="EMBL/GenBank/DDBJ databases">
        <title>Mucilaginibacter sp. RS28 isolated from freshwater.</title>
        <authorList>
            <person name="Ko S.-R."/>
        </authorList>
    </citation>
    <scope>NUCLEOTIDE SEQUENCE</scope>
    <source>
        <strain evidence="8">RS28</strain>
    </source>
</reference>
<organism evidence="8 9">
    <name type="scientific">Mucilaginibacter straminoryzae</name>
    <dbReference type="NCBI Taxonomy" id="2932774"/>
    <lineage>
        <taxon>Bacteria</taxon>
        <taxon>Pseudomonadati</taxon>
        <taxon>Bacteroidota</taxon>
        <taxon>Sphingobacteriia</taxon>
        <taxon>Sphingobacteriales</taxon>
        <taxon>Sphingobacteriaceae</taxon>
        <taxon>Mucilaginibacter</taxon>
    </lineage>
</organism>
<sequence>MKQFLRRVAGLGICLSLLSELAVFAQPAAPKPVLPQNWFALDQKTDGYYGISLAQAYQFLKGKKSKTVVVGVIDSGIDTLQKDLRPVLWTNTKEKPGNGKDDDGNGFIDDVHGWNFIGGANGQCDCKETSEEVREYERLKGKYASITNPPATPDSAFAYWLLVKRLRDSTVNKAETELKQLTPIMSAMVETSAIIKRALKLRADQGFKLADLKKLNAANDTLNDVKLLWTTMLSAADPSATSTKMLKDYSDYMAKLNNDVNPDLEVRKRTVGDNPDVLKDKPYGNNQVKSEQSFHGTMVSGFIAAVRNNGYGINGVADNVKILPVVASPDGDEYDKDVANAIYYAVDNGARIINMSFGKKLSPHKAWVDAAFKYAAKHDVLLVLAAGNDNLDIDNTPEYPNDTFLDGSATDADNVIFVGASGPKKGENLAAEFSNYGKKNVDVFAPGTQVTSVALNGDTETEDGTSFSSPITAGVAALVAEYYPDLSARQLKQVILQSAKPLNGLMVNKPGTQDKVDFTTLSKTGGIVNAYEALQVASKMKGERTAAK</sequence>
<evidence type="ECO:0000256" key="3">
    <source>
        <dbReference type="ARBA" id="ARBA00022801"/>
    </source>
</evidence>
<dbReference type="PANTHER" id="PTHR43806">
    <property type="entry name" value="PEPTIDASE S8"/>
    <property type="match status" value="1"/>
</dbReference>
<comment type="similarity">
    <text evidence="1 5">Belongs to the peptidase S8 family.</text>
</comment>